<accession>A0A1G2I7H0</accession>
<evidence type="ECO:0000313" key="3">
    <source>
        <dbReference type="Proteomes" id="UP000179214"/>
    </source>
</evidence>
<proteinExistence type="predicted"/>
<evidence type="ECO:0000256" key="1">
    <source>
        <dbReference type="SAM" id="Phobius"/>
    </source>
</evidence>
<keyword evidence="1" id="KW-1133">Transmembrane helix</keyword>
<sequence>MSKKYQESSMIWWVVGFIMISLALLVFIIFKSAPPYKTNREVALTCTTDMATQFHIHPNLEIIINGQKQEIPTDVGINAGCMNSLHTHDNSGIIHVESPEKRDFNLADFFAVWNKIYNKNQIFDYKTDDTHIIRQTINGQEVQDYENTILRDNDKITIYYEEKK</sequence>
<feature type="transmembrane region" description="Helical" evidence="1">
    <location>
        <begin position="12"/>
        <end position="30"/>
    </location>
</feature>
<dbReference type="Proteomes" id="UP000179214">
    <property type="component" value="Unassembled WGS sequence"/>
</dbReference>
<protein>
    <submittedName>
        <fullName evidence="2">Uncharacterized protein</fullName>
    </submittedName>
</protein>
<comment type="caution">
    <text evidence="2">The sequence shown here is derived from an EMBL/GenBank/DDBJ whole genome shotgun (WGS) entry which is preliminary data.</text>
</comment>
<gene>
    <name evidence="2" type="ORF">A3F47_00480</name>
</gene>
<name>A0A1G2I7H0_9BACT</name>
<keyword evidence="1" id="KW-0812">Transmembrane</keyword>
<organism evidence="2 3">
    <name type="scientific">Candidatus Staskawiczbacteria bacterium RIFCSPHIGHO2_12_FULL_38_11</name>
    <dbReference type="NCBI Taxonomy" id="1802209"/>
    <lineage>
        <taxon>Bacteria</taxon>
        <taxon>Candidatus Staskawicziibacteriota</taxon>
    </lineage>
</organism>
<dbReference type="AlphaFoldDB" id="A0A1G2I7H0"/>
<dbReference type="EMBL" id="MHOV01000003">
    <property type="protein sequence ID" value="OGZ70742.1"/>
    <property type="molecule type" value="Genomic_DNA"/>
</dbReference>
<reference evidence="2 3" key="1">
    <citation type="journal article" date="2016" name="Nat. Commun.">
        <title>Thousands of microbial genomes shed light on interconnected biogeochemical processes in an aquifer system.</title>
        <authorList>
            <person name="Anantharaman K."/>
            <person name="Brown C.T."/>
            <person name="Hug L.A."/>
            <person name="Sharon I."/>
            <person name="Castelle C.J."/>
            <person name="Probst A.J."/>
            <person name="Thomas B.C."/>
            <person name="Singh A."/>
            <person name="Wilkins M.J."/>
            <person name="Karaoz U."/>
            <person name="Brodie E.L."/>
            <person name="Williams K.H."/>
            <person name="Hubbard S.S."/>
            <person name="Banfield J.F."/>
        </authorList>
    </citation>
    <scope>NUCLEOTIDE SEQUENCE [LARGE SCALE GENOMIC DNA]</scope>
</reference>
<keyword evidence="1" id="KW-0472">Membrane</keyword>
<evidence type="ECO:0000313" key="2">
    <source>
        <dbReference type="EMBL" id="OGZ70742.1"/>
    </source>
</evidence>